<evidence type="ECO:0000256" key="2">
    <source>
        <dbReference type="SAM" id="MobiDB-lite"/>
    </source>
</evidence>
<reference evidence="4" key="1">
    <citation type="submission" date="2022-11" db="EMBL/GenBank/DDBJ databases">
        <title>Genome Resource of Sclerotinia nivalis Strain SnTB1, a Plant Pathogen Isolated from American Ginseng.</title>
        <authorList>
            <person name="Fan S."/>
        </authorList>
    </citation>
    <scope>NUCLEOTIDE SEQUENCE</scope>
    <source>
        <strain evidence="4">SnTB1</strain>
    </source>
</reference>
<keyword evidence="5" id="KW-1185">Reference proteome</keyword>
<feature type="region of interest" description="Disordered" evidence="2">
    <location>
        <begin position="42"/>
        <end position="62"/>
    </location>
</feature>
<accession>A0A9X0DIU1</accession>
<evidence type="ECO:0000313" key="5">
    <source>
        <dbReference type="Proteomes" id="UP001152300"/>
    </source>
</evidence>
<evidence type="ECO:0000313" key="4">
    <source>
        <dbReference type="EMBL" id="KAJ8063990.1"/>
    </source>
</evidence>
<dbReference type="InterPro" id="IPR027417">
    <property type="entry name" value="P-loop_NTPase"/>
</dbReference>
<organism evidence="4 5">
    <name type="scientific">Sclerotinia nivalis</name>
    <dbReference type="NCBI Taxonomy" id="352851"/>
    <lineage>
        <taxon>Eukaryota</taxon>
        <taxon>Fungi</taxon>
        <taxon>Dikarya</taxon>
        <taxon>Ascomycota</taxon>
        <taxon>Pezizomycotina</taxon>
        <taxon>Leotiomycetes</taxon>
        <taxon>Helotiales</taxon>
        <taxon>Sclerotiniaceae</taxon>
        <taxon>Sclerotinia</taxon>
    </lineage>
</organism>
<proteinExistence type="predicted"/>
<dbReference type="OrthoDB" id="443402at2759"/>
<dbReference type="PANTHER" id="PTHR10039:SF5">
    <property type="entry name" value="NACHT DOMAIN-CONTAINING PROTEIN"/>
    <property type="match status" value="1"/>
</dbReference>
<dbReference type="Pfam" id="PF24883">
    <property type="entry name" value="NPHP3_N"/>
    <property type="match status" value="1"/>
</dbReference>
<dbReference type="Gene3D" id="3.40.50.300">
    <property type="entry name" value="P-loop containing nucleotide triphosphate hydrolases"/>
    <property type="match status" value="1"/>
</dbReference>
<dbReference type="InterPro" id="IPR056884">
    <property type="entry name" value="NPHP3-like_N"/>
</dbReference>
<gene>
    <name evidence="4" type="ORF">OCU04_007835</name>
</gene>
<dbReference type="Proteomes" id="UP001152300">
    <property type="component" value="Unassembled WGS sequence"/>
</dbReference>
<comment type="caution">
    <text evidence="4">The sequence shown here is derived from an EMBL/GenBank/DDBJ whole genome shotgun (WGS) entry which is preliminary data.</text>
</comment>
<evidence type="ECO:0000256" key="1">
    <source>
        <dbReference type="ARBA" id="ARBA00022737"/>
    </source>
</evidence>
<name>A0A9X0DIU1_9HELO</name>
<dbReference type="PANTHER" id="PTHR10039">
    <property type="entry name" value="AMELOGENIN"/>
    <property type="match status" value="1"/>
</dbReference>
<evidence type="ECO:0000259" key="3">
    <source>
        <dbReference type="Pfam" id="PF24883"/>
    </source>
</evidence>
<dbReference type="EMBL" id="JAPEIS010000008">
    <property type="protein sequence ID" value="KAJ8063990.1"/>
    <property type="molecule type" value="Genomic_DNA"/>
</dbReference>
<protein>
    <recommendedName>
        <fullName evidence="3">Nephrocystin 3-like N-terminal domain-containing protein</fullName>
    </recommendedName>
</protein>
<keyword evidence="1" id="KW-0677">Repeat</keyword>
<dbReference type="SUPFAM" id="SSF52540">
    <property type="entry name" value="P-loop containing nucleoside triphosphate hydrolases"/>
    <property type="match status" value="1"/>
</dbReference>
<sequence length="498" mass="57185">MDPVTALGVAAAGGEIYKSGELGNNVELREATNRLQNLVEPLRSSVHPGNKGQPPSSPTNADRAIEDICSNCINLSEEPRNLLDSLKLDPNARNPKLASFRRAVKIVWSEEKIKGLKGQLDDLRSNLETHVLVDLRYRMIQIELEQDKHFIKVDQSLQAMMKDLLDKHENTSARVERGLNNLILTQEKEHSNTRTIIFDQQVSRQKRQAELSILETLKFSSMNLRYETIAEAHQQTFEWIFCDPEVERKSWSHFNEWLRCENGIYWIHGKPGSGKSTLMRFIVQDPRSHEYAKTWAQKVALETPSFFFWNSGDVAQRSQSGLLRSLLYEILEKHCDLIPVVFPREWKTVLENTRHGIPTKATDWSLRVLKESFRTLINETSGKLSFCFFIDGLDEYEGDYWGVAEYFCELSKSKHAKFCLSSRPEIEFLDTFGRMPQLRLQDLTASDIAIYVRDKLESNPKMQSLMETSPRESSTLIKEVVNAGDGVVVQFPRYEGHS</sequence>
<feature type="domain" description="Nephrocystin 3-like N-terminal" evidence="3">
    <location>
        <begin position="252"/>
        <end position="423"/>
    </location>
</feature>
<dbReference type="AlphaFoldDB" id="A0A9X0DIU1"/>